<gene>
    <name evidence="3" type="ORF">Q8791_12610</name>
</gene>
<dbReference type="EMBL" id="JAUZMY010000010">
    <property type="protein sequence ID" value="MEE2038058.1"/>
    <property type="molecule type" value="Genomic_DNA"/>
</dbReference>
<accession>A0ABU7K743</accession>
<protein>
    <recommendedName>
        <fullName evidence="5">Secreted protein</fullName>
    </recommendedName>
</protein>
<evidence type="ECO:0000256" key="2">
    <source>
        <dbReference type="SAM" id="Phobius"/>
    </source>
</evidence>
<evidence type="ECO:0000313" key="3">
    <source>
        <dbReference type="EMBL" id="MEE2038058.1"/>
    </source>
</evidence>
<evidence type="ECO:0000313" key="4">
    <source>
        <dbReference type="Proteomes" id="UP001356095"/>
    </source>
</evidence>
<evidence type="ECO:0000256" key="1">
    <source>
        <dbReference type="SAM" id="MobiDB-lite"/>
    </source>
</evidence>
<organism evidence="3 4">
    <name type="scientific">Nocardiopsis codii</name>
    <dbReference type="NCBI Taxonomy" id="3065942"/>
    <lineage>
        <taxon>Bacteria</taxon>
        <taxon>Bacillati</taxon>
        <taxon>Actinomycetota</taxon>
        <taxon>Actinomycetes</taxon>
        <taxon>Streptosporangiales</taxon>
        <taxon>Nocardiopsidaceae</taxon>
        <taxon>Nocardiopsis</taxon>
    </lineage>
</organism>
<keyword evidence="2" id="KW-1133">Transmembrane helix</keyword>
<feature type="transmembrane region" description="Helical" evidence="2">
    <location>
        <begin position="12"/>
        <end position="30"/>
    </location>
</feature>
<keyword evidence="2" id="KW-0472">Membrane</keyword>
<dbReference type="RefSeq" id="WP_330091847.1">
    <property type="nucleotide sequence ID" value="NZ_JAUZMY010000010.1"/>
</dbReference>
<evidence type="ECO:0008006" key="5">
    <source>
        <dbReference type="Google" id="ProtNLM"/>
    </source>
</evidence>
<feature type="compositionally biased region" description="Basic and acidic residues" evidence="1">
    <location>
        <begin position="45"/>
        <end position="61"/>
    </location>
</feature>
<keyword evidence="2" id="KW-0812">Transmembrane</keyword>
<proteinExistence type="predicted"/>
<comment type="caution">
    <text evidence="3">The sequence shown here is derived from an EMBL/GenBank/DDBJ whole genome shotgun (WGS) entry which is preliminary data.</text>
</comment>
<dbReference type="Proteomes" id="UP001356095">
    <property type="component" value="Unassembled WGS sequence"/>
</dbReference>
<keyword evidence="4" id="KW-1185">Reference proteome</keyword>
<reference evidence="3 4" key="1">
    <citation type="submission" date="2023-08" db="EMBL/GenBank/DDBJ databases">
        <authorList>
            <person name="Girao M."/>
            <person name="Carvalho M.F."/>
        </authorList>
    </citation>
    <scope>NUCLEOTIDE SEQUENCE [LARGE SCALE GENOMIC DNA]</scope>
    <source>
        <strain evidence="3 4">CT-R113</strain>
    </source>
</reference>
<sequence length="112" mass="11878">MDVLTLDVPVGALLAVAVPVGAIFLVLWIIRMDTIRKQRAVRSPEYWERGTDGSRRPADRDDAPEEGLEGELEEGREGPEGSESSEGSEGRGGPSGPEVPEEPGGESGPPGR</sequence>
<feature type="region of interest" description="Disordered" evidence="1">
    <location>
        <begin position="40"/>
        <end position="112"/>
    </location>
</feature>
<name>A0ABU7K743_9ACTN</name>
<feature type="compositionally biased region" description="Acidic residues" evidence="1">
    <location>
        <begin position="62"/>
        <end position="72"/>
    </location>
</feature>